<feature type="compositionally biased region" description="Basic and acidic residues" evidence="1">
    <location>
        <begin position="1"/>
        <end position="10"/>
    </location>
</feature>
<gene>
    <name evidence="2" type="ORF">AWN90_06150</name>
</gene>
<feature type="region of interest" description="Disordered" evidence="1">
    <location>
        <begin position="1"/>
        <end position="101"/>
    </location>
</feature>
<organism evidence="2 3">
    <name type="scientific">Nocardia terpenica</name>
    <dbReference type="NCBI Taxonomy" id="455432"/>
    <lineage>
        <taxon>Bacteria</taxon>
        <taxon>Bacillati</taxon>
        <taxon>Actinomycetota</taxon>
        <taxon>Actinomycetes</taxon>
        <taxon>Mycobacteriales</taxon>
        <taxon>Nocardiaceae</taxon>
        <taxon>Nocardia</taxon>
    </lineage>
</organism>
<feature type="compositionally biased region" description="Low complexity" evidence="1">
    <location>
        <begin position="28"/>
        <end position="48"/>
    </location>
</feature>
<accession>A0A164J866</accession>
<dbReference type="Proteomes" id="UP000076512">
    <property type="component" value="Unassembled WGS sequence"/>
</dbReference>
<evidence type="ECO:0000256" key="1">
    <source>
        <dbReference type="SAM" id="MobiDB-lite"/>
    </source>
</evidence>
<keyword evidence="3" id="KW-1185">Reference proteome</keyword>
<protein>
    <submittedName>
        <fullName evidence="2">Uncharacterized protein</fullName>
    </submittedName>
</protein>
<dbReference type="AlphaFoldDB" id="A0A164J866"/>
<comment type="caution">
    <text evidence="2">The sequence shown here is derived from an EMBL/GenBank/DDBJ whole genome shotgun (WGS) entry which is preliminary data.</text>
</comment>
<proteinExistence type="predicted"/>
<reference evidence="2 3" key="1">
    <citation type="submission" date="2016-04" db="EMBL/GenBank/DDBJ databases">
        <authorList>
            <person name="Evans L.H."/>
            <person name="Alamgir A."/>
            <person name="Owens N."/>
            <person name="Weber N.D."/>
            <person name="Virtaneva K."/>
            <person name="Barbian K."/>
            <person name="Babar A."/>
            <person name="Rosenke K."/>
        </authorList>
    </citation>
    <scope>NUCLEOTIDE SEQUENCE [LARGE SCALE GENOMIC DNA]</scope>
    <source>
        <strain evidence="2 3">IFM 0406</strain>
    </source>
</reference>
<name>A0A164J866_9NOCA</name>
<sequence>MNRARADRSAAARPKTKVAQLGASEYCSPTSATSPPKRRSSPSAAWPSIQPEPVGTTTTRFDRRRPPDRSSSLIARATRESRSGADSRPTYTRTPRCGCPATNRRPCAPSEGQLTAEPVLPDREYETGCTTSGSSSALAAAYACSRHCTSAGTTANCVASTASTPSPTLRIRPNLRTVHRNPRTTPIARATTTTAPSRHCTQYPGPTPGKFMAARNRFCQ</sequence>
<evidence type="ECO:0000313" key="2">
    <source>
        <dbReference type="EMBL" id="KZM70140.1"/>
    </source>
</evidence>
<dbReference type="EMBL" id="LWGR01000016">
    <property type="protein sequence ID" value="KZM70140.1"/>
    <property type="molecule type" value="Genomic_DNA"/>
</dbReference>
<evidence type="ECO:0000313" key="3">
    <source>
        <dbReference type="Proteomes" id="UP000076512"/>
    </source>
</evidence>